<feature type="transmembrane region" description="Helical" evidence="1">
    <location>
        <begin position="62"/>
        <end position="84"/>
    </location>
</feature>
<dbReference type="PANTHER" id="PTHR12242:SF1">
    <property type="entry name" value="MYND-TYPE DOMAIN-CONTAINING PROTEIN"/>
    <property type="match status" value="1"/>
</dbReference>
<feature type="transmembrane region" description="Helical" evidence="1">
    <location>
        <begin position="176"/>
        <end position="192"/>
    </location>
</feature>
<comment type="caution">
    <text evidence="2">The sequence shown here is derived from an EMBL/GenBank/DDBJ whole genome shotgun (WGS) entry which is preliminary data.</text>
</comment>
<dbReference type="InterPro" id="IPR049352">
    <property type="entry name" value="Rost"/>
</dbReference>
<feature type="transmembrane region" description="Helical" evidence="1">
    <location>
        <begin position="144"/>
        <end position="164"/>
    </location>
</feature>
<dbReference type="PANTHER" id="PTHR12242">
    <property type="entry name" value="OS02G0130600 PROTEIN-RELATED"/>
    <property type="match status" value="1"/>
</dbReference>
<dbReference type="GO" id="GO:0016020">
    <property type="term" value="C:membrane"/>
    <property type="evidence" value="ECO:0007669"/>
    <property type="project" value="TreeGrafter"/>
</dbReference>
<evidence type="ECO:0008006" key="4">
    <source>
        <dbReference type="Google" id="ProtNLM"/>
    </source>
</evidence>
<keyword evidence="1" id="KW-1133">Transmembrane helix</keyword>
<reference evidence="2" key="1">
    <citation type="submission" date="2019-08" db="EMBL/GenBank/DDBJ databases">
        <title>The improved chromosome-level genome for the pearl oyster Pinctada fucata martensii using PacBio sequencing and Hi-C.</title>
        <authorList>
            <person name="Zheng Z."/>
        </authorList>
    </citation>
    <scope>NUCLEOTIDE SEQUENCE</scope>
    <source>
        <strain evidence="2">ZZ-2019</strain>
        <tissue evidence="2">Adductor muscle</tissue>
    </source>
</reference>
<keyword evidence="1" id="KW-0472">Membrane</keyword>
<protein>
    <recommendedName>
        <fullName evidence="4">Protein rolling stone</fullName>
    </recommendedName>
</protein>
<keyword evidence="3" id="KW-1185">Reference proteome</keyword>
<evidence type="ECO:0000256" key="1">
    <source>
        <dbReference type="SAM" id="Phobius"/>
    </source>
</evidence>
<gene>
    <name evidence="2" type="ORF">FSP39_020830</name>
</gene>
<dbReference type="Proteomes" id="UP001186944">
    <property type="component" value="Unassembled WGS sequence"/>
</dbReference>
<feature type="transmembrane region" description="Helical" evidence="1">
    <location>
        <begin position="199"/>
        <end position="219"/>
    </location>
</feature>
<evidence type="ECO:0000313" key="2">
    <source>
        <dbReference type="EMBL" id="KAK3103661.1"/>
    </source>
</evidence>
<organism evidence="2 3">
    <name type="scientific">Pinctada imbricata</name>
    <name type="common">Atlantic pearl-oyster</name>
    <name type="synonym">Pinctada martensii</name>
    <dbReference type="NCBI Taxonomy" id="66713"/>
    <lineage>
        <taxon>Eukaryota</taxon>
        <taxon>Metazoa</taxon>
        <taxon>Spiralia</taxon>
        <taxon>Lophotrochozoa</taxon>
        <taxon>Mollusca</taxon>
        <taxon>Bivalvia</taxon>
        <taxon>Autobranchia</taxon>
        <taxon>Pteriomorphia</taxon>
        <taxon>Pterioida</taxon>
        <taxon>Pterioidea</taxon>
        <taxon>Pteriidae</taxon>
        <taxon>Pinctada</taxon>
    </lineage>
</organism>
<dbReference type="EMBL" id="VSWD01000005">
    <property type="protein sequence ID" value="KAK3103661.1"/>
    <property type="molecule type" value="Genomic_DNA"/>
</dbReference>
<name>A0AA88YL32_PINIB</name>
<feature type="transmembrane region" description="Helical" evidence="1">
    <location>
        <begin position="104"/>
        <end position="123"/>
    </location>
</feature>
<dbReference type="Pfam" id="PF21534">
    <property type="entry name" value="Rost"/>
    <property type="match status" value="1"/>
</dbReference>
<accession>A0AA88YL32</accession>
<keyword evidence="1" id="KW-0812">Transmembrane</keyword>
<evidence type="ECO:0000313" key="3">
    <source>
        <dbReference type="Proteomes" id="UP001186944"/>
    </source>
</evidence>
<sequence length="295" mass="34620">MPQEFKDRAYLTSEMSLPEKEAPREERKRIPEVIRREFCRNNFGLQHDDPVLFITSQSGPRLFYRIWTTLWAIYHLVVILLQPYFQWSENKLPSALWLVYMTNWGYTVLVTYSILDCIATHYVHIRRKDIISGMNIKMSWYLKFNWVLFNIMTDMALFITILYYGLLTPDFHPDSVLTHLLNTVYIVTNLFVCAKPIRLLHVIYPSLFATIYAIFSVIYQTSGGSAIYPVLDWNKVSFTLPLSIGLVIFALPVMHACVFGMYQLRVYLYRKSCAITKVDAVKTDTKETEIVQTRY</sequence>
<proteinExistence type="predicted"/>
<dbReference type="AlphaFoldDB" id="A0AA88YL32"/>
<feature type="transmembrane region" description="Helical" evidence="1">
    <location>
        <begin position="239"/>
        <end position="262"/>
    </location>
</feature>